<dbReference type="InterPro" id="IPR001254">
    <property type="entry name" value="Trypsin_dom"/>
</dbReference>
<dbReference type="SMART" id="SM00060">
    <property type="entry name" value="FN3"/>
    <property type="match status" value="1"/>
</dbReference>
<keyword evidence="5" id="KW-1185">Reference proteome</keyword>
<name>A0ABW5N4P9_9FLAO</name>
<protein>
    <submittedName>
        <fullName evidence="4">T9SS type A sorting domain-containing protein</fullName>
    </submittedName>
</protein>
<accession>A0ABW5N4P9</accession>
<evidence type="ECO:0000256" key="1">
    <source>
        <dbReference type="ARBA" id="ARBA00022729"/>
    </source>
</evidence>
<dbReference type="EMBL" id="JBHULX010000004">
    <property type="protein sequence ID" value="MFD2590507.1"/>
    <property type="molecule type" value="Genomic_DNA"/>
</dbReference>
<feature type="chain" id="PRO_5045890900" evidence="2">
    <location>
        <begin position="21"/>
        <end position="669"/>
    </location>
</feature>
<dbReference type="SUPFAM" id="SSF50494">
    <property type="entry name" value="Trypsin-like serine proteases"/>
    <property type="match status" value="1"/>
</dbReference>
<feature type="domain" description="Fibronectin type-III" evidence="3">
    <location>
        <begin position="449"/>
        <end position="537"/>
    </location>
</feature>
<dbReference type="InterPro" id="IPR036116">
    <property type="entry name" value="FN3_sf"/>
</dbReference>
<dbReference type="Gene3D" id="2.60.40.10">
    <property type="entry name" value="Immunoglobulins"/>
    <property type="match status" value="1"/>
</dbReference>
<comment type="caution">
    <text evidence="4">The sequence shown here is derived from an EMBL/GenBank/DDBJ whole genome shotgun (WGS) entry which is preliminary data.</text>
</comment>
<evidence type="ECO:0000313" key="4">
    <source>
        <dbReference type="EMBL" id="MFD2590507.1"/>
    </source>
</evidence>
<dbReference type="Pfam" id="PF18962">
    <property type="entry name" value="Por_Secre_tail"/>
    <property type="match status" value="1"/>
</dbReference>
<reference evidence="5" key="1">
    <citation type="journal article" date="2019" name="Int. J. Syst. Evol. Microbiol.">
        <title>The Global Catalogue of Microorganisms (GCM) 10K type strain sequencing project: providing services to taxonomists for standard genome sequencing and annotation.</title>
        <authorList>
            <consortium name="The Broad Institute Genomics Platform"/>
            <consortium name="The Broad Institute Genome Sequencing Center for Infectious Disease"/>
            <person name="Wu L."/>
            <person name="Ma J."/>
        </authorList>
    </citation>
    <scope>NUCLEOTIDE SEQUENCE [LARGE SCALE GENOMIC DNA]</scope>
    <source>
        <strain evidence="5">KCTC 42423</strain>
    </source>
</reference>
<sequence length="669" mass="75243">MKRILLFLVALLLVFLEGQSQVSQKGTPVFEGRKVAKSAKMMKVHLPSLDIEKLEKEDIEEEKKGVPMRFAYGHKVVLNFENSGNWFTAKNGDKFWLLEIESTGAKSLNITFDEFFMAEGASLFVYNEGKTMVKGAFTSFNNKKTGDFSIAPVKGDKIILEYYQPKTVKGKSRLQISTVAHDYKGIYKLAKDFGDSGSCHNNINCDEGDGWKDQSRSVALVTLGNGTRWCTGTLINNSKNDGTPYFLTANHCTEDEGRNPANWIFIFNYESPSCESVEVSTDDSISGCRVLANGVDSDYLLLELSVTPPERYNVYYSGWDAREIIPTNTVGIHHPWGDIKKISFDHDAPEVTKYYDREKGSGITHWHVKNWESGTTEKGSSGSALFNPEKRIIGQLHGGDAACGIIDSDWYGRLSVTYPNICQWLAPGCSEKVMDGYQPIISDIVDNERPTKVTGVRVDDVQETTIRVSWNSSTDNRNVIGYYVYVNDKLSAFVEDTTVLLSELRGGTQYIIKIKARDEVGNESDFSEEVLVETLPEKPCEEISVWEAGTEYEQGNMVVYKERIFFKDYSEIGWSYIGVCGEGEIKGSIEFPPVKNELKVYPNPILENTLYVSFKANNDAVMYVYDVSGHVVTKMKFQSFLPVGKLPSGMYILEVISNGRSYQKRFIRK</sequence>
<dbReference type="SUPFAM" id="SSF49265">
    <property type="entry name" value="Fibronectin type III"/>
    <property type="match status" value="1"/>
</dbReference>
<gene>
    <name evidence="4" type="ORF">ACFSTE_06650</name>
</gene>
<evidence type="ECO:0000259" key="3">
    <source>
        <dbReference type="PROSITE" id="PS50853"/>
    </source>
</evidence>
<dbReference type="NCBIfam" id="TIGR04183">
    <property type="entry name" value="Por_Secre_tail"/>
    <property type="match status" value="1"/>
</dbReference>
<dbReference type="Pfam" id="PF00041">
    <property type="entry name" value="fn3"/>
    <property type="match status" value="1"/>
</dbReference>
<dbReference type="InterPro" id="IPR009003">
    <property type="entry name" value="Peptidase_S1_PA"/>
</dbReference>
<dbReference type="RefSeq" id="WP_378257499.1">
    <property type="nucleotide sequence ID" value="NZ_JBHSJV010000001.1"/>
</dbReference>
<proteinExistence type="predicted"/>
<dbReference type="CDD" id="cd00063">
    <property type="entry name" value="FN3"/>
    <property type="match status" value="1"/>
</dbReference>
<dbReference type="InterPro" id="IPR003961">
    <property type="entry name" value="FN3_dom"/>
</dbReference>
<dbReference type="Gene3D" id="2.40.10.10">
    <property type="entry name" value="Trypsin-like serine proteases"/>
    <property type="match status" value="2"/>
</dbReference>
<keyword evidence="1 2" id="KW-0732">Signal</keyword>
<dbReference type="Pfam" id="PF00089">
    <property type="entry name" value="Trypsin"/>
    <property type="match status" value="1"/>
</dbReference>
<organism evidence="4 5">
    <name type="scientific">Aquimarina hainanensis</name>
    <dbReference type="NCBI Taxonomy" id="1578017"/>
    <lineage>
        <taxon>Bacteria</taxon>
        <taxon>Pseudomonadati</taxon>
        <taxon>Bacteroidota</taxon>
        <taxon>Flavobacteriia</taxon>
        <taxon>Flavobacteriales</taxon>
        <taxon>Flavobacteriaceae</taxon>
        <taxon>Aquimarina</taxon>
    </lineage>
</organism>
<dbReference type="InterPro" id="IPR013783">
    <property type="entry name" value="Ig-like_fold"/>
</dbReference>
<dbReference type="InterPro" id="IPR026444">
    <property type="entry name" value="Secre_tail"/>
</dbReference>
<evidence type="ECO:0000313" key="5">
    <source>
        <dbReference type="Proteomes" id="UP001597459"/>
    </source>
</evidence>
<dbReference type="PANTHER" id="PTHR36234:SF5">
    <property type="entry name" value="LYSYL ENDOPEPTIDASE"/>
    <property type="match status" value="1"/>
</dbReference>
<evidence type="ECO:0000256" key="2">
    <source>
        <dbReference type="SAM" id="SignalP"/>
    </source>
</evidence>
<dbReference type="PANTHER" id="PTHR36234">
    <property type="entry name" value="LYSYL ENDOPEPTIDASE"/>
    <property type="match status" value="1"/>
</dbReference>
<dbReference type="PROSITE" id="PS50853">
    <property type="entry name" value="FN3"/>
    <property type="match status" value="1"/>
</dbReference>
<feature type="signal peptide" evidence="2">
    <location>
        <begin position="1"/>
        <end position="20"/>
    </location>
</feature>
<dbReference type="InterPro" id="IPR043504">
    <property type="entry name" value="Peptidase_S1_PA_chymotrypsin"/>
</dbReference>
<dbReference type="Proteomes" id="UP001597459">
    <property type="component" value="Unassembled WGS sequence"/>
</dbReference>